<evidence type="ECO:0000313" key="1">
    <source>
        <dbReference type="EMBL" id="KAF2212169.1"/>
    </source>
</evidence>
<accession>A0A6A6FFB0</accession>
<dbReference type="AlphaFoldDB" id="A0A6A6FFB0"/>
<dbReference type="OrthoDB" id="3632142at2759"/>
<dbReference type="Proteomes" id="UP000799539">
    <property type="component" value="Unassembled WGS sequence"/>
</dbReference>
<protein>
    <submittedName>
        <fullName evidence="1">Uncharacterized protein</fullName>
    </submittedName>
</protein>
<reference evidence="1" key="1">
    <citation type="journal article" date="2020" name="Stud. Mycol.">
        <title>101 Dothideomycetes genomes: a test case for predicting lifestyles and emergence of pathogens.</title>
        <authorList>
            <person name="Haridas S."/>
            <person name="Albert R."/>
            <person name="Binder M."/>
            <person name="Bloem J."/>
            <person name="Labutti K."/>
            <person name="Salamov A."/>
            <person name="Andreopoulos B."/>
            <person name="Baker S."/>
            <person name="Barry K."/>
            <person name="Bills G."/>
            <person name="Bluhm B."/>
            <person name="Cannon C."/>
            <person name="Castanera R."/>
            <person name="Culley D."/>
            <person name="Daum C."/>
            <person name="Ezra D."/>
            <person name="Gonzalez J."/>
            <person name="Henrissat B."/>
            <person name="Kuo A."/>
            <person name="Liang C."/>
            <person name="Lipzen A."/>
            <person name="Lutzoni F."/>
            <person name="Magnuson J."/>
            <person name="Mondo S."/>
            <person name="Nolan M."/>
            <person name="Ohm R."/>
            <person name="Pangilinan J."/>
            <person name="Park H.-J."/>
            <person name="Ramirez L."/>
            <person name="Alfaro M."/>
            <person name="Sun H."/>
            <person name="Tritt A."/>
            <person name="Yoshinaga Y."/>
            <person name="Zwiers L.-H."/>
            <person name="Turgeon B."/>
            <person name="Goodwin S."/>
            <person name="Spatafora J."/>
            <person name="Crous P."/>
            <person name="Grigoriev I."/>
        </authorList>
    </citation>
    <scope>NUCLEOTIDE SEQUENCE</scope>
    <source>
        <strain evidence="1">SCOH1-5</strain>
    </source>
</reference>
<gene>
    <name evidence="1" type="ORF">CERZMDRAFT_84559</name>
</gene>
<sequence>MCERFRSCCAPIKAAPKRRAQASPTVDRSRVVHQSFRTVSGRPSLKICSEHVLALQETYIPPQLSGSAWGLVDRRYLQEPLQGQSSKPQTMKFSHALSLFAWAVGSSAHAAFCTAEHRTNVMRYITAVFNERDFFKSATGIQGMPLEPDCPAIVSVNGAPAIEFGFDASSTKNFANVVRQLFTQVTSVYTDYGNGTILMDADVVLGALHVLDFPVNAHILVPAEFNLETCRLQILRANVFVPSAIGGQPVDTPVIPAFPVFRPGGANEIVPEAMLLLLLLLSLSVNLSPVDFDAPLTTHARIILDDRRSGFRVVGAEGTGTNDKDTIGARRQCEKQQHSCYNEDNAMPLWKSGSLQHCCG</sequence>
<evidence type="ECO:0000313" key="2">
    <source>
        <dbReference type="Proteomes" id="UP000799539"/>
    </source>
</evidence>
<keyword evidence="2" id="KW-1185">Reference proteome</keyword>
<organism evidence="1 2">
    <name type="scientific">Cercospora zeae-maydis SCOH1-5</name>
    <dbReference type="NCBI Taxonomy" id="717836"/>
    <lineage>
        <taxon>Eukaryota</taxon>
        <taxon>Fungi</taxon>
        <taxon>Dikarya</taxon>
        <taxon>Ascomycota</taxon>
        <taxon>Pezizomycotina</taxon>
        <taxon>Dothideomycetes</taxon>
        <taxon>Dothideomycetidae</taxon>
        <taxon>Mycosphaerellales</taxon>
        <taxon>Mycosphaerellaceae</taxon>
        <taxon>Cercospora</taxon>
    </lineage>
</organism>
<name>A0A6A6FFB0_9PEZI</name>
<dbReference type="EMBL" id="ML992673">
    <property type="protein sequence ID" value="KAF2212169.1"/>
    <property type="molecule type" value="Genomic_DNA"/>
</dbReference>
<proteinExistence type="predicted"/>